<comment type="caution">
    <text evidence="1">The sequence shown here is derived from an EMBL/GenBank/DDBJ whole genome shotgun (WGS) entry which is preliminary data.</text>
</comment>
<evidence type="ECO:0000313" key="2">
    <source>
        <dbReference type="Proteomes" id="UP000571554"/>
    </source>
</evidence>
<dbReference type="EMBL" id="JACHBW010000008">
    <property type="protein sequence ID" value="MBB6103234.1"/>
    <property type="molecule type" value="Genomic_DNA"/>
</dbReference>
<dbReference type="RefSeq" id="WP_183724747.1">
    <property type="nucleotide sequence ID" value="NZ_JACHBW010000008.1"/>
</dbReference>
<name>A0A7W9TXN2_9BURK</name>
<protein>
    <submittedName>
        <fullName evidence="1">Uncharacterized protein</fullName>
    </submittedName>
</protein>
<gene>
    <name evidence="1" type="ORF">F4827_003089</name>
</gene>
<organism evidence="1 2">
    <name type="scientific">Paraburkholderia bannensis</name>
    <dbReference type="NCBI Taxonomy" id="765414"/>
    <lineage>
        <taxon>Bacteria</taxon>
        <taxon>Pseudomonadati</taxon>
        <taxon>Pseudomonadota</taxon>
        <taxon>Betaproteobacteria</taxon>
        <taxon>Burkholderiales</taxon>
        <taxon>Burkholderiaceae</taxon>
        <taxon>Paraburkholderia</taxon>
    </lineage>
</organism>
<accession>A0A7W9TXN2</accession>
<sequence>MQKVTVKPHASVAQPMDSTHEDAALPDNVVIDSRGRRLVIGEPDFLTESRIIRALGEASLNTGYVMGYVMPAVRVVEIDGVHVPCPTNLNQVEAAIARLGREGAAAVIARDAIIMEKAKAEALLKGGNGLSAEAEALKNS</sequence>
<dbReference type="Proteomes" id="UP000571554">
    <property type="component" value="Unassembled WGS sequence"/>
</dbReference>
<reference evidence="1 2" key="1">
    <citation type="submission" date="2020-08" db="EMBL/GenBank/DDBJ databases">
        <title>Above-ground endophytic microbial communities from plants in different locations in the United States.</title>
        <authorList>
            <person name="Frank C."/>
        </authorList>
    </citation>
    <scope>NUCLEOTIDE SEQUENCE [LARGE SCALE GENOMIC DNA]</scope>
    <source>
        <strain evidence="1 2">WP4_2_2</strain>
    </source>
</reference>
<evidence type="ECO:0000313" key="1">
    <source>
        <dbReference type="EMBL" id="MBB6103234.1"/>
    </source>
</evidence>
<keyword evidence="2" id="KW-1185">Reference proteome</keyword>
<dbReference type="AlphaFoldDB" id="A0A7W9TXN2"/>
<proteinExistence type="predicted"/>